<accession>A0AAD0ACM2</accession>
<dbReference type="EMBL" id="CP024176">
    <property type="protein sequence ID" value="ATQ82611.1"/>
    <property type="molecule type" value="Genomic_DNA"/>
</dbReference>
<organism evidence="1">
    <name type="scientific">Faucicola osloensis</name>
    <name type="common">Moraxella osloensis</name>
    <dbReference type="NCBI Taxonomy" id="34062"/>
    <lineage>
        <taxon>Bacteria</taxon>
        <taxon>Pseudomonadati</taxon>
        <taxon>Pseudomonadota</taxon>
        <taxon>Gammaproteobacteria</taxon>
        <taxon>Moraxellales</taxon>
        <taxon>Moraxellaceae</taxon>
        <taxon>Faucicola</taxon>
    </lineage>
</organism>
<sequence length="337" mass="38226">MISYGWWVSTKIFQHLPISDFIAVYAMTYSNTERQAARNQVVKDRDQLRHPNVMTEAERLALPDPCRPIDKRVVPARHTLDVYMQKPLSLPVADTNNNLTASVKDVAKPYPMRDNTTKIAKKNPQSHQSDMLEQLLSEQTIEMRHFIQQQQQKANSSQSKHPSLHLPLSLLPQLVNESSISLMKEVMGQYPHLAIMNTLTTSLSQQTLQNSCAHQANDAPSTQSDATYNQALLNIETKLYLMGQMYHIMLCIFLLCQCKSRKSLNPQITLQDLADAINQYIEAHRTQLHFLTRHNDLYIEPTHVALAALAMDWQVGKQTAISKRTVTISSQNPITGG</sequence>
<name>A0AAD0ACM2_FAUOS</name>
<proteinExistence type="predicted"/>
<gene>
    <name evidence="1" type="ORF">YHS_01470</name>
</gene>
<protein>
    <submittedName>
        <fullName evidence="1">Uncharacterized protein</fullName>
    </submittedName>
</protein>
<dbReference type="AlphaFoldDB" id="A0AAD0ACM2"/>
<reference evidence="1" key="1">
    <citation type="submission" date="2017-11" db="EMBL/GenBank/DDBJ databases">
        <title>Complete Genome Sequence from Moraxella oslensis YHS isolated from human skin.</title>
        <authorList>
            <person name="Lee K."/>
            <person name="Lim J.Y."/>
            <person name="Hwang I."/>
        </authorList>
    </citation>
    <scope>NUCLEOTIDE SEQUENCE</scope>
    <source>
        <strain evidence="1">YHS</strain>
    </source>
</reference>
<evidence type="ECO:0000313" key="1">
    <source>
        <dbReference type="EMBL" id="ATQ82611.1"/>
    </source>
</evidence>